<feature type="domain" description="Hemerythrin-like" evidence="2">
    <location>
        <begin position="5"/>
        <end position="124"/>
    </location>
</feature>
<feature type="compositionally biased region" description="Basic and acidic residues" evidence="1">
    <location>
        <begin position="138"/>
        <end position="147"/>
    </location>
</feature>
<dbReference type="Gene3D" id="1.20.120.520">
    <property type="entry name" value="nmb1532 protein domain like"/>
    <property type="match status" value="1"/>
</dbReference>
<dbReference type="PANTHER" id="PTHR35585">
    <property type="entry name" value="HHE DOMAIN PROTEIN (AFU_ORTHOLOGUE AFUA_4G00730)"/>
    <property type="match status" value="1"/>
</dbReference>
<dbReference type="EMBL" id="SAIY01000015">
    <property type="protein sequence ID" value="NGM16288.1"/>
    <property type="molecule type" value="Genomic_DNA"/>
</dbReference>
<protein>
    <submittedName>
        <fullName evidence="3">Hemerythrin domain-containing protein</fullName>
    </submittedName>
</protein>
<evidence type="ECO:0000313" key="4">
    <source>
        <dbReference type="Proteomes" id="UP000478148"/>
    </source>
</evidence>
<evidence type="ECO:0000313" key="3">
    <source>
        <dbReference type="EMBL" id="NGM16288.1"/>
    </source>
</evidence>
<dbReference type="Pfam" id="PF01814">
    <property type="entry name" value="Hemerythrin"/>
    <property type="match status" value="1"/>
</dbReference>
<evidence type="ECO:0000256" key="1">
    <source>
        <dbReference type="SAM" id="MobiDB-lite"/>
    </source>
</evidence>
<name>A0A6M1LDA7_9ACTN</name>
<accession>A0A6M1LDA7</accession>
<dbReference type="PANTHER" id="PTHR35585:SF1">
    <property type="entry name" value="HHE DOMAIN PROTEIN (AFU_ORTHOLOGUE AFUA_4G00730)"/>
    <property type="match status" value="1"/>
</dbReference>
<comment type="caution">
    <text evidence="3">The sequence shown here is derived from an EMBL/GenBank/DDBJ whole genome shotgun (WGS) entry which is preliminary data.</text>
</comment>
<organism evidence="3 4">
    <name type="scientific">Verrucosispora sioxanthis</name>
    <dbReference type="NCBI Taxonomy" id="2499994"/>
    <lineage>
        <taxon>Bacteria</taxon>
        <taxon>Bacillati</taxon>
        <taxon>Actinomycetota</taxon>
        <taxon>Actinomycetes</taxon>
        <taxon>Micromonosporales</taxon>
        <taxon>Micromonosporaceae</taxon>
        <taxon>Micromonospora</taxon>
    </lineage>
</organism>
<reference evidence="3 4" key="1">
    <citation type="submission" date="2020-02" db="EMBL/GenBank/DDBJ databases">
        <title>Draft Genome Sequence of Verrucosispora sp. Strain CWR15, Isolated from Gulf of Mexico Sponge.</title>
        <authorList>
            <person name="Kennedy S.J."/>
            <person name="Cella E."/>
            <person name="Azarian T."/>
            <person name="Baker B.J."/>
            <person name="Shaw L.N."/>
        </authorList>
    </citation>
    <scope>NUCLEOTIDE SEQUENCE [LARGE SCALE GENOMIC DNA]</scope>
    <source>
        <strain evidence="3 4">CWR15</strain>
    </source>
</reference>
<dbReference type="RefSeq" id="WP_164450145.1">
    <property type="nucleotide sequence ID" value="NZ_SAIY01000015.1"/>
</dbReference>
<feature type="region of interest" description="Disordered" evidence="1">
    <location>
        <begin position="138"/>
        <end position="166"/>
    </location>
</feature>
<evidence type="ECO:0000259" key="2">
    <source>
        <dbReference type="Pfam" id="PF01814"/>
    </source>
</evidence>
<gene>
    <name evidence="3" type="ORF">ENC19_28535</name>
</gene>
<dbReference type="AlphaFoldDB" id="A0A6M1LDA7"/>
<proteinExistence type="predicted"/>
<dbReference type="InterPro" id="IPR012312">
    <property type="entry name" value="Hemerythrin-like"/>
</dbReference>
<keyword evidence="4" id="KW-1185">Reference proteome</keyword>
<sequence length="166" mass="19505">MSTDAIVLLKEDHQEMRRLFKEFQASEDAPASKRGRLVKQILEALTVHTYLENEIMYPEVRKRLPELEDHILESYEEHHVADVLCFELSSMQPDDEHFNAKTTVLIENVLHHVEEEEQEWFPKVRESMGRKELQEMGQRMIDRRPEAPRSPTAPKALKKSLDAMRA</sequence>
<dbReference type="Proteomes" id="UP000478148">
    <property type="component" value="Unassembled WGS sequence"/>
</dbReference>